<feature type="region of interest" description="Disordered" evidence="8">
    <location>
        <begin position="482"/>
        <end position="502"/>
    </location>
</feature>
<feature type="transmembrane region" description="Helical" evidence="7">
    <location>
        <begin position="140"/>
        <end position="158"/>
    </location>
</feature>
<keyword evidence="6 7" id="KW-0012">Acyltransferase</keyword>
<evidence type="ECO:0000256" key="2">
    <source>
        <dbReference type="ARBA" id="ARBA00022679"/>
    </source>
</evidence>
<accession>A0A7S2M271</accession>
<evidence type="ECO:0000256" key="8">
    <source>
        <dbReference type="SAM" id="MobiDB-lite"/>
    </source>
</evidence>
<feature type="compositionally biased region" description="Low complexity" evidence="8">
    <location>
        <begin position="291"/>
        <end position="304"/>
    </location>
</feature>
<feature type="region of interest" description="Disordered" evidence="8">
    <location>
        <begin position="282"/>
        <end position="326"/>
    </location>
</feature>
<evidence type="ECO:0000256" key="7">
    <source>
        <dbReference type="RuleBase" id="RU079119"/>
    </source>
</evidence>
<evidence type="ECO:0000256" key="5">
    <source>
        <dbReference type="ARBA" id="ARBA00023136"/>
    </source>
</evidence>
<gene>
    <name evidence="10" type="ORF">SMAR0320_LOCUS18526</name>
</gene>
<comment type="catalytic activity">
    <reaction evidence="7">
        <text>L-cysteinyl-[protein] + hexadecanoyl-CoA = S-hexadecanoyl-L-cysteinyl-[protein] + CoA</text>
        <dbReference type="Rhea" id="RHEA:36683"/>
        <dbReference type="Rhea" id="RHEA-COMP:10131"/>
        <dbReference type="Rhea" id="RHEA-COMP:11032"/>
        <dbReference type="ChEBI" id="CHEBI:29950"/>
        <dbReference type="ChEBI" id="CHEBI:57287"/>
        <dbReference type="ChEBI" id="CHEBI:57379"/>
        <dbReference type="ChEBI" id="CHEBI:74151"/>
        <dbReference type="EC" id="2.3.1.225"/>
    </reaction>
</comment>
<feature type="compositionally biased region" description="Polar residues" evidence="8">
    <location>
        <begin position="43"/>
        <end position="64"/>
    </location>
</feature>
<proteinExistence type="inferred from homology"/>
<feature type="transmembrane region" description="Helical" evidence="7">
    <location>
        <begin position="95"/>
        <end position="120"/>
    </location>
</feature>
<comment type="domain">
    <text evidence="7">The DHHC domain is required for palmitoyltransferase activity.</text>
</comment>
<dbReference type="GO" id="GO:0019706">
    <property type="term" value="F:protein-cysteine S-palmitoyltransferase activity"/>
    <property type="evidence" value="ECO:0007669"/>
    <property type="project" value="UniProtKB-EC"/>
</dbReference>
<reference evidence="10" key="1">
    <citation type="submission" date="2021-01" db="EMBL/GenBank/DDBJ databases">
        <authorList>
            <person name="Corre E."/>
            <person name="Pelletier E."/>
            <person name="Niang G."/>
            <person name="Scheremetjew M."/>
            <person name="Finn R."/>
            <person name="Kale V."/>
            <person name="Holt S."/>
            <person name="Cochrane G."/>
            <person name="Meng A."/>
            <person name="Brown T."/>
            <person name="Cohen L."/>
        </authorList>
    </citation>
    <scope>NUCLEOTIDE SEQUENCE</scope>
    <source>
        <strain evidence="10">SM1012Den-03</strain>
    </source>
</reference>
<feature type="compositionally biased region" description="Low complexity" evidence="8">
    <location>
        <begin position="9"/>
        <end position="39"/>
    </location>
</feature>
<dbReference type="EMBL" id="HBGZ01026053">
    <property type="protein sequence ID" value="CAD9622105.1"/>
    <property type="molecule type" value="Transcribed_RNA"/>
</dbReference>
<dbReference type="InterPro" id="IPR001594">
    <property type="entry name" value="Palmitoyltrfase_DHHC"/>
</dbReference>
<dbReference type="EC" id="2.3.1.225" evidence="7"/>
<evidence type="ECO:0000259" key="9">
    <source>
        <dbReference type="Pfam" id="PF01529"/>
    </source>
</evidence>
<feature type="transmembrane region" description="Helical" evidence="7">
    <location>
        <begin position="373"/>
        <end position="394"/>
    </location>
</feature>
<feature type="compositionally biased region" description="Gly residues" evidence="8">
    <location>
        <begin position="204"/>
        <end position="220"/>
    </location>
</feature>
<dbReference type="PANTHER" id="PTHR12246">
    <property type="entry name" value="PALMITOYLTRANSFERASE ZDHHC16"/>
    <property type="match status" value="1"/>
</dbReference>
<feature type="region of interest" description="Disordered" evidence="8">
    <location>
        <begin position="1"/>
        <end position="65"/>
    </location>
</feature>
<dbReference type="InterPro" id="IPR039859">
    <property type="entry name" value="PFA4/ZDH16/20/ERF2-like"/>
</dbReference>
<feature type="transmembrane region" description="Helical" evidence="7">
    <location>
        <begin position="422"/>
        <end position="444"/>
    </location>
</feature>
<keyword evidence="5 7" id="KW-0472">Membrane</keyword>
<dbReference type="Pfam" id="PF01529">
    <property type="entry name" value="DHHC"/>
    <property type="match status" value="1"/>
</dbReference>
<dbReference type="GO" id="GO:0016020">
    <property type="term" value="C:membrane"/>
    <property type="evidence" value="ECO:0007669"/>
    <property type="project" value="UniProtKB-SubCell"/>
</dbReference>
<protein>
    <recommendedName>
        <fullName evidence="7">Palmitoyltransferase</fullName>
        <ecNumber evidence="7">2.3.1.225</ecNumber>
    </recommendedName>
</protein>
<feature type="compositionally biased region" description="Low complexity" evidence="8">
    <location>
        <begin position="483"/>
        <end position="493"/>
    </location>
</feature>
<sequence length="568" mass="61097">MMQRKNKVKPTSSTVISPVSSIDDDAISSSPSKPSSSSALLRKNSNQNPTDATSKNNIIHSPSSSKKKGAVVIATVKRNTWGTQPFDKHWLNLDCCGLICASMTYMLHAYGVYSFGWILLPPWFSVMDEDGYRELTFGCNFHRTLFITIAALAVFAHFKAMTTDPGAVPPDANPLPDLEELECLIKGEESPRVVQGAAKNRKTTGGGAGGGLNSNGGGSNNGSSLMMHDEMQQKQQSSLSQQQQHHSLSSVSQATATVAIGAAAVVVGGVAGAVATVASSAAPQKPNNNMSSSSSPAPQSSSPSHVHGPNCNHNKNSSSSSALPPRGRRMCRRCQAFKPPRAHHCSICNRCIIKMDHHCPWVNNCVGIGNHKYFLLFIFYTSLSCGYSLSFLVWRFCHCVGGSGGHGGAHHGPRCVDHPTDLLPLIGLTVEALLFGLFTMCMMCDQWDVVMTNLTHIDRLKGHDTLQHRVQAGINEVFGTGRSSMTSSSSSTLPHHHHHSNHHATNYRRGFHFTWLSPLHKVCFPESVRDDIFGYCRPVSGGGGGRRRQSNTGIEMSGLSAGGGAEIV</sequence>
<dbReference type="PROSITE" id="PS50216">
    <property type="entry name" value="DHHC"/>
    <property type="match status" value="1"/>
</dbReference>
<evidence type="ECO:0000313" key="10">
    <source>
        <dbReference type="EMBL" id="CAD9622105.1"/>
    </source>
</evidence>
<feature type="compositionally biased region" description="Low complexity" evidence="8">
    <location>
        <begin position="233"/>
        <end position="248"/>
    </location>
</feature>
<name>A0A7S2M271_9STRA</name>
<feature type="region of interest" description="Disordered" evidence="8">
    <location>
        <begin position="192"/>
        <end position="248"/>
    </location>
</feature>
<evidence type="ECO:0000256" key="4">
    <source>
        <dbReference type="ARBA" id="ARBA00022989"/>
    </source>
</evidence>
<comment type="subcellular location">
    <subcellularLocation>
        <location evidence="1">Membrane</location>
        <topology evidence="1">Multi-pass membrane protein</topology>
    </subcellularLocation>
</comment>
<evidence type="ECO:0000256" key="6">
    <source>
        <dbReference type="ARBA" id="ARBA00023315"/>
    </source>
</evidence>
<keyword evidence="4 7" id="KW-1133">Transmembrane helix</keyword>
<comment type="similarity">
    <text evidence="7">Belongs to the DHHC palmitoyltransferase family.</text>
</comment>
<keyword evidence="2 7" id="KW-0808">Transferase</keyword>
<organism evidence="10">
    <name type="scientific">Skeletonema marinoi</name>
    <dbReference type="NCBI Taxonomy" id="267567"/>
    <lineage>
        <taxon>Eukaryota</taxon>
        <taxon>Sar</taxon>
        <taxon>Stramenopiles</taxon>
        <taxon>Ochrophyta</taxon>
        <taxon>Bacillariophyta</taxon>
        <taxon>Coscinodiscophyceae</taxon>
        <taxon>Thalassiosirophycidae</taxon>
        <taxon>Thalassiosirales</taxon>
        <taxon>Skeletonemataceae</taxon>
        <taxon>Skeletonema</taxon>
        <taxon>Skeletonema marinoi-dohrnii complex</taxon>
    </lineage>
</organism>
<feature type="region of interest" description="Disordered" evidence="8">
    <location>
        <begin position="541"/>
        <end position="568"/>
    </location>
</feature>
<keyword evidence="3 7" id="KW-0812">Transmembrane</keyword>
<evidence type="ECO:0000256" key="3">
    <source>
        <dbReference type="ARBA" id="ARBA00022692"/>
    </source>
</evidence>
<dbReference type="AlphaFoldDB" id="A0A7S2M271"/>
<evidence type="ECO:0000256" key="1">
    <source>
        <dbReference type="ARBA" id="ARBA00004141"/>
    </source>
</evidence>
<feature type="domain" description="Palmitoyltransferase DHHC" evidence="9">
    <location>
        <begin position="328"/>
        <end position="461"/>
    </location>
</feature>